<evidence type="ECO:0000256" key="7">
    <source>
        <dbReference type="ARBA" id="ARBA00023180"/>
    </source>
</evidence>
<accession>A0A6G1HKL4</accession>
<feature type="transmembrane region" description="Helical" evidence="8">
    <location>
        <begin position="663"/>
        <end position="682"/>
    </location>
</feature>
<feature type="transmembrane region" description="Helical" evidence="8">
    <location>
        <begin position="349"/>
        <end position="367"/>
    </location>
</feature>
<dbReference type="AlphaFoldDB" id="A0A6G1HKL4"/>
<feature type="transmembrane region" description="Helical" evidence="8">
    <location>
        <begin position="543"/>
        <end position="559"/>
    </location>
</feature>
<dbReference type="PANTHER" id="PTHR13533:SF1">
    <property type="entry name" value="N-ACETYLNEURAMINATE 9-O-ACETYLTRANSFERASE"/>
    <property type="match status" value="1"/>
</dbReference>
<dbReference type="InterPro" id="IPR012419">
    <property type="entry name" value="Cas1_AcylTrans_dom"/>
</dbReference>
<keyword evidence="7" id="KW-0325">Glycoprotein</keyword>
<dbReference type="Proteomes" id="UP000799640">
    <property type="component" value="Unassembled WGS sequence"/>
</dbReference>
<dbReference type="Pfam" id="PF07779">
    <property type="entry name" value="Cas1_AcylT"/>
    <property type="match status" value="1"/>
</dbReference>
<feature type="transmembrane region" description="Helical" evidence="8">
    <location>
        <begin position="487"/>
        <end position="506"/>
    </location>
</feature>
<evidence type="ECO:0000259" key="9">
    <source>
        <dbReference type="Pfam" id="PF07779"/>
    </source>
</evidence>
<dbReference type="GO" id="GO:0016020">
    <property type="term" value="C:membrane"/>
    <property type="evidence" value="ECO:0007669"/>
    <property type="project" value="UniProtKB-SubCell"/>
</dbReference>
<dbReference type="EMBL" id="ML996707">
    <property type="protein sequence ID" value="KAF2396444.1"/>
    <property type="molecule type" value="Genomic_DNA"/>
</dbReference>
<feature type="transmembrane region" description="Helical" evidence="8">
    <location>
        <begin position="379"/>
        <end position="395"/>
    </location>
</feature>
<evidence type="ECO:0000256" key="2">
    <source>
        <dbReference type="ARBA" id="ARBA00010666"/>
    </source>
</evidence>
<comment type="subcellular location">
    <subcellularLocation>
        <location evidence="1">Membrane</location>
        <topology evidence="1">Multi-pass membrane protein</topology>
    </subcellularLocation>
</comment>
<dbReference type="PANTHER" id="PTHR13533">
    <property type="entry name" value="N-ACETYLNEURAMINATE 9-O-ACETYLTRANSFERASE"/>
    <property type="match status" value="1"/>
</dbReference>
<reference evidence="10" key="1">
    <citation type="journal article" date="2020" name="Stud. Mycol.">
        <title>101 Dothideomycetes genomes: a test case for predicting lifestyles and emergence of pathogens.</title>
        <authorList>
            <person name="Haridas S."/>
            <person name="Albert R."/>
            <person name="Binder M."/>
            <person name="Bloem J."/>
            <person name="Labutti K."/>
            <person name="Salamov A."/>
            <person name="Andreopoulos B."/>
            <person name="Baker S."/>
            <person name="Barry K."/>
            <person name="Bills G."/>
            <person name="Bluhm B."/>
            <person name="Cannon C."/>
            <person name="Castanera R."/>
            <person name="Culley D."/>
            <person name="Daum C."/>
            <person name="Ezra D."/>
            <person name="Gonzalez J."/>
            <person name="Henrissat B."/>
            <person name="Kuo A."/>
            <person name="Liang C."/>
            <person name="Lipzen A."/>
            <person name="Lutzoni F."/>
            <person name="Magnuson J."/>
            <person name="Mondo S."/>
            <person name="Nolan M."/>
            <person name="Ohm R."/>
            <person name="Pangilinan J."/>
            <person name="Park H.-J."/>
            <person name="Ramirez L."/>
            <person name="Alfaro M."/>
            <person name="Sun H."/>
            <person name="Tritt A."/>
            <person name="Yoshinaga Y."/>
            <person name="Zwiers L.-H."/>
            <person name="Turgeon B."/>
            <person name="Goodwin S."/>
            <person name="Spatafora J."/>
            <person name="Crous P."/>
            <person name="Grigoriev I."/>
        </authorList>
    </citation>
    <scope>NUCLEOTIDE SEQUENCE</scope>
    <source>
        <strain evidence="10">CBS 262.69</strain>
    </source>
</reference>
<dbReference type="GO" id="GO:0005975">
    <property type="term" value="P:carbohydrate metabolic process"/>
    <property type="evidence" value="ECO:0007669"/>
    <property type="project" value="UniProtKB-ARBA"/>
</dbReference>
<name>A0A6G1HKL4_9PEZI</name>
<evidence type="ECO:0000256" key="1">
    <source>
        <dbReference type="ARBA" id="ARBA00004141"/>
    </source>
</evidence>
<evidence type="ECO:0000256" key="6">
    <source>
        <dbReference type="ARBA" id="ARBA00023136"/>
    </source>
</evidence>
<dbReference type="GO" id="GO:0016740">
    <property type="term" value="F:transferase activity"/>
    <property type="evidence" value="ECO:0007669"/>
    <property type="project" value="UniProtKB-KW"/>
</dbReference>
<organism evidence="10 11">
    <name type="scientific">Trichodelitschia bisporula</name>
    <dbReference type="NCBI Taxonomy" id="703511"/>
    <lineage>
        <taxon>Eukaryota</taxon>
        <taxon>Fungi</taxon>
        <taxon>Dikarya</taxon>
        <taxon>Ascomycota</taxon>
        <taxon>Pezizomycotina</taxon>
        <taxon>Dothideomycetes</taxon>
        <taxon>Dothideomycetes incertae sedis</taxon>
        <taxon>Phaeotrichales</taxon>
        <taxon>Phaeotrichaceae</taxon>
        <taxon>Trichodelitschia</taxon>
    </lineage>
</organism>
<feature type="domain" description="Cas1p 10 TM acyl transferase" evidence="9">
    <location>
        <begin position="375"/>
        <end position="798"/>
    </location>
</feature>
<feature type="transmembrane region" description="Helical" evidence="8">
    <location>
        <begin position="694"/>
        <end position="710"/>
    </location>
</feature>
<dbReference type="GO" id="GO:0005794">
    <property type="term" value="C:Golgi apparatus"/>
    <property type="evidence" value="ECO:0007669"/>
    <property type="project" value="UniProtKB-ARBA"/>
</dbReference>
<keyword evidence="4 8" id="KW-0812">Transmembrane</keyword>
<proteinExistence type="inferred from homology"/>
<evidence type="ECO:0000256" key="8">
    <source>
        <dbReference type="SAM" id="Phobius"/>
    </source>
</evidence>
<evidence type="ECO:0000256" key="3">
    <source>
        <dbReference type="ARBA" id="ARBA00022679"/>
    </source>
</evidence>
<keyword evidence="6 8" id="KW-0472">Membrane</keyword>
<keyword evidence="5 8" id="KW-1133">Transmembrane helix</keyword>
<evidence type="ECO:0000256" key="5">
    <source>
        <dbReference type="ARBA" id="ARBA00022989"/>
    </source>
</evidence>
<sequence length="858" mass="97855">MGKLSPTAVPQSSSTRSWTLSSVLRPSLLALTAFVLLTALHRRYALDVHDPYKCSALMNEGRWLDLPASRPVRHPPQTWQPLGCFLREYNSDDISHCSTRRILFAGDSTVRQLFWTTAKKLDKGDALKKQKLSNKYSNTNYTSRDVRLDFIPDPFLNSSDLFTELQAYSKSINDPQASKGNVPIMIVIGSGMSYARHFDSDAVRRFKSAVDDVLAYTQRLDGAAWQSTDPFTAGFEGLGDLVFFLPVEEPLYERLSPARQRSIEPQEIEQMNGYLHQLDPSQGVNIPWVWSVMSSKKWSYEQSGLHVIETIANLRADVLLNLRCNHKVDSSMGAPYERTCCSNYTSGNWLQWVIFIVSITALPIAALWSAGKHDFQLKVPIKALAVIGVALAYSFLADRSTLFQKDAKLYRPSDFKLLFLVPLVCGLLYLRPTGNSPLRKDADELLDIAQHAFLPVEILEEMKGVVALFMLVFNWTNATKELWAYEVSRLLIASYLFILGYRYALYFYERADYSFSRAAPVLIRLNVLTCLMTYLMYTRYLPYFYAALLTFWFLVVWITMRVASHLNSEPFWLFGKLIISAILCQLLHFWSEPTDLIFHILRTAFGISWDASAWRTWVSLDQYIVHVGMLVAFLQVWTRQALDAPQYFRGDRLRSFIWLYFPFLRTIFAILAAIALPVFWILTRASPDEADYNWWQPILAWVPILSFVVLRNSTSLLRSYYSPPLAWLGGCSLEALTLQNHLLMAADGKGILRIGLLQSTGRSLADRYVELALLAPIFFWMCSNVSWASNILAKWFVDGPVVERPSDSERPVGKRKLSRLKSGLPVTENETERVEVRNVKMRFGALVGLLWFLNLAAG</sequence>
<comment type="similarity">
    <text evidence="2">Belongs to the PC-esterase family. CASD1 subfamily.</text>
</comment>
<feature type="transmembrane region" description="Helical" evidence="8">
    <location>
        <begin position="571"/>
        <end position="590"/>
    </location>
</feature>
<keyword evidence="11" id="KW-1185">Reference proteome</keyword>
<evidence type="ECO:0000256" key="4">
    <source>
        <dbReference type="ARBA" id="ARBA00022692"/>
    </source>
</evidence>
<protein>
    <submittedName>
        <fullName evidence="10">Cas1p-domain-containing protein</fullName>
    </submittedName>
</protein>
<evidence type="ECO:0000313" key="11">
    <source>
        <dbReference type="Proteomes" id="UP000799640"/>
    </source>
</evidence>
<keyword evidence="3" id="KW-0808">Transferase</keyword>
<evidence type="ECO:0000313" key="10">
    <source>
        <dbReference type="EMBL" id="KAF2396444.1"/>
    </source>
</evidence>
<gene>
    <name evidence="10" type="ORF">EJ06DRAFT_240189</name>
</gene>
<feature type="transmembrane region" description="Helical" evidence="8">
    <location>
        <begin position="415"/>
        <end position="431"/>
    </location>
</feature>
<dbReference type="OrthoDB" id="1932925at2759"/>